<dbReference type="PROSITE" id="PS00092">
    <property type="entry name" value="N6_MTASE"/>
    <property type="match status" value="1"/>
</dbReference>
<comment type="similarity">
    <text evidence="1">Belongs to the MT-A70-like family.</text>
</comment>
<evidence type="ECO:0000313" key="3">
    <source>
        <dbReference type="EMBL" id="GJN30598.1"/>
    </source>
</evidence>
<comment type="caution">
    <text evidence="3">The sequence shown here is derived from an EMBL/GenBank/DDBJ whole genome shotgun (WGS) entry which is preliminary data.</text>
</comment>
<dbReference type="InterPro" id="IPR002052">
    <property type="entry name" value="DNA_methylase_N6_adenine_CS"/>
</dbReference>
<name>A0AAV5F4M1_ELECO</name>
<feature type="region of interest" description="Disordered" evidence="2">
    <location>
        <begin position="52"/>
        <end position="84"/>
    </location>
</feature>
<reference evidence="3" key="1">
    <citation type="journal article" date="2018" name="DNA Res.">
        <title>Multiple hybrid de novo genome assembly of finger millet, an orphan allotetraploid crop.</title>
        <authorList>
            <person name="Hatakeyama M."/>
            <person name="Aluri S."/>
            <person name="Balachadran M.T."/>
            <person name="Sivarajan S.R."/>
            <person name="Patrignani A."/>
            <person name="Gruter S."/>
            <person name="Poveda L."/>
            <person name="Shimizu-Inatsugi R."/>
            <person name="Baeten J."/>
            <person name="Francoijs K.J."/>
            <person name="Nataraja K.N."/>
            <person name="Reddy Y.A.N."/>
            <person name="Phadnis S."/>
            <person name="Ravikumar R.L."/>
            <person name="Schlapbach R."/>
            <person name="Sreeman S.M."/>
            <person name="Shimizu K.K."/>
        </authorList>
    </citation>
    <scope>NUCLEOTIDE SEQUENCE</scope>
</reference>
<dbReference type="Pfam" id="PF05063">
    <property type="entry name" value="MT-A70"/>
    <property type="match status" value="1"/>
</dbReference>
<dbReference type="AlphaFoldDB" id="A0AAV5F4M1"/>
<keyword evidence="4" id="KW-1185">Reference proteome</keyword>
<dbReference type="PANTHER" id="PTHR12829">
    <property type="entry name" value="N6-ADENOSINE-METHYLTRANSFERASE"/>
    <property type="match status" value="1"/>
</dbReference>
<sequence length="322" mass="36791">MEVPDELRSFVATGIYHLGGAGTGAVFLDPVRLLNESYQRFSVVPSTYYSRSFVPPRPGGDQETEQPEELRKRKRKRKPKPKELNAMEQIAEARHQEARPLLLSAHESLLKAKKLLEYLSKMVKVEEQTIDAETSSENNFVELGSSWRAPFYEITVCFQEPLGLDKEEAEVLGCFHVQKSSFPLFNSIVSVEATGEAEGEFQYRHYILPQGSCFSMVAKCYFSTDIKHVRNLIPGNPNQGYNLIVVDPPWENGCVRQKEAYPTLPNRSFLYLPVHELAHPAGALVVLWVTNREKLRVFIEKELFPSWGVKDATTFYWLKVYI</sequence>
<evidence type="ECO:0000256" key="2">
    <source>
        <dbReference type="SAM" id="MobiDB-lite"/>
    </source>
</evidence>
<organism evidence="3 4">
    <name type="scientific">Eleusine coracana subsp. coracana</name>
    <dbReference type="NCBI Taxonomy" id="191504"/>
    <lineage>
        <taxon>Eukaryota</taxon>
        <taxon>Viridiplantae</taxon>
        <taxon>Streptophyta</taxon>
        <taxon>Embryophyta</taxon>
        <taxon>Tracheophyta</taxon>
        <taxon>Spermatophyta</taxon>
        <taxon>Magnoliopsida</taxon>
        <taxon>Liliopsida</taxon>
        <taxon>Poales</taxon>
        <taxon>Poaceae</taxon>
        <taxon>PACMAD clade</taxon>
        <taxon>Chloridoideae</taxon>
        <taxon>Cynodonteae</taxon>
        <taxon>Eleusininae</taxon>
        <taxon>Eleusine</taxon>
    </lineage>
</organism>
<evidence type="ECO:0000256" key="1">
    <source>
        <dbReference type="PROSITE-ProRule" id="PRU00489"/>
    </source>
</evidence>
<evidence type="ECO:0008006" key="5">
    <source>
        <dbReference type="Google" id="ProtNLM"/>
    </source>
</evidence>
<dbReference type="GO" id="GO:0003676">
    <property type="term" value="F:nucleic acid binding"/>
    <property type="evidence" value="ECO:0007669"/>
    <property type="project" value="InterPro"/>
</dbReference>
<dbReference type="InterPro" id="IPR007757">
    <property type="entry name" value="MT-A70-like"/>
</dbReference>
<gene>
    <name evidence="3" type="primary">gb18913</name>
    <name evidence="3" type="ORF">PR202_gb18913</name>
</gene>
<reference evidence="3" key="2">
    <citation type="submission" date="2021-12" db="EMBL/GenBank/DDBJ databases">
        <title>Resequencing data analysis of finger millet.</title>
        <authorList>
            <person name="Hatakeyama M."/>
            <person name="Aluri S."/>
            <person name="Balachadran M.T."/>
            <person name="Sivarajan S.R."/>
            <person name="Poveda L."/>
            <person name="Shimizu-Inatsugi R."/>
            <person name="Schlapbach R."/>
            <person name="Sreeman S.M."/>
            <person name="Shimizu K.K."/>
        </authorList>
    </citation>
    <scope>NUCLEOTIDE SEQUENCE</scope>
</reference>
<protein>
    <recommendedName>
        <fullName evidence="5">Methyltransferase-like protein 2</fullName>
    </recommendedName>
</protein>
<dbReference type="PANTHER" id="PTHR12829:SF4">
    <property type="entry name" value="N(6)-ADENINE-SPECIFIC METHYLTRANSFERASE METTL4"/>
    <property type="match status" value="1"/>
</dbReference>
<dbReference type="GO" id="GO:0008168">
    <property type="term" value="F:methyltransferase activity"/>
    <property type="evidence" value="ECO:0007669"/>
    <property type="project" value="InterPro"/>
</dbReference>
<accession>A0AAV5F4M1</accession>
<evidence type="ECO:0000313" key="4">
    <source>
        <dbReference type="Proteomes" id="UP001054889"/>
    </source>
</evidence>
<dbReference type="GO" id="GO:0005634">
    <property type="term" value="C:nucleus"/>
    <property type="evidence" value="ECO:0007669"/>
    <property type="project" value="TreeGrafter"/>
</dbReference>
<dbReference type="EMBL" id="BQKI01000082">
    <property type="protein sequence ID" value="GJN30598.1"/>
    <property type="molecule type" value="Genomic_DNA"/>
</dbReference>
<dbReference type="GO" id="GO:0032259">
    <property type="term" value="P:methylation"/>
    <property type="evidence" value="ECO:0007669"/>
    <property type="project" value="InterPro"/>
</dbReference>
<dbReference type="Proteomes" id="UP001054889">
    <property type="component" value="Unassembled WGS sequence"/>
</dbReference>
<proteinExistence type="inferred from homology"/>
<dbReference type="PROSITE" id="PS51143">
    <property type="entry name" value="MT_A70"/>
    <property type="match status" value="1"/>
</dbReference>